<evidence type="ECO:0000313" key="15">
    <source>
        <dbReference type="Proteomes" id="UP001217582"/>
    </source>
</evidence>
<dbReference type="SMART" id="SM00164">
    <property type="entry name" value="TBC"/>
    <property type="match status" value="1"/>
</dbReference>
<keyword evidence="5 10" id="KW-1000">Mitochondrion outer membrane</keyword>
<dbReference type="InterPro" id="IPR027536">
    <property type="entry name" value="MDM34"/>
</dbReference>
<proteinExistence type="inferred from homology"/>
<feature type="compositionally biased region" description="Polar residues" evidence="11">
    <location>
        <begin position="799"/>
        <end position="844"/>
    </location>
</feature>
<dbReference type="SUPFAM" id="SSF47923">
    <property type="entry name" value="Ypt/Rab-GAP domain of gyp1p"/>
    <property type="match status" value="2"/>
</dbReference>
<comment type="function">
    <text evidence="10">Component of the ERMES/MDM complex, which serves as a molecular tether to connect the endoplasmic reticulum (ER) and mitochondria. Components of this complex are involved in the control of mitochondrial shape and protein biogenesis, and function in nonvesicular lipid trafficking between the ER and mitochondria. MDM34 is required for the interaction of the ER-resident membrane protein MMM1 and the outer mitochondrial membrane-resident beta-barrel protein MDM10.</text>
</comment>
<evidence type="ECO:0000256" key="4">
    <source>
        <dbReference type="ARBA" id="ARBA00022692"/>
    </source>
</evidence>
<dbReference type="Proteomes" id="UP001217582">
    <property type="component" value="Chromosome 6"/>
</dbReference>
<dbReference type="EMBL" id="CP119921">
    <property type="protein sequence ID" value="WFD16929.1"/>
    <property type="molecule type" value="Genomic_DNA"/>
</dbReference>
<dbReference type="PANTHER" id="PTHR28185:SF1">
    <property type="entry name" value="MITOCHONDRIAL DISTRIBUTION AND MORPHOLOGY PROTEIN 34"/>
    <property type="match status" value="1"/>
</dbReference>
<dbReference type="Gene3D" id="1.10.8.270">
    <property type="entry name" value="putative rabgap domain of human tbc1 domain family member 14 like domains"/>
    <property type="match status" value="1"/>
</dbReference>
<dbReference type="Pfam" id="PF26545">
    <property type="entry name" value="Mdm34_N"/>
    <property type="match status" value="1"/>
</dbReference>
<dbReference type="GO" id="GO:0008289">
    <property type="term" value="F:lipid binding"/>
    <property type="evidence" value="ECO:0007669"/>
    <property type="project" value="UniProtKB-KW"/>
</dbReference>
<keyword evidence="15" id="KW-1185">Reference proteome</keyword>
<evidence type="ECO:0000259" key="12">
    <source>
        <dbReference type="PROSITE" id="PS50086"/>
    </source>
</evidence>
<evidence type="ECO:0000256" key="8">
    <source>
        <dbReference type="ARBA" id="ARBA00023128"/>
    </source>
</evidence>
<gene>
    <name evidence="10 14" type="primary">MDM34</name>
    <name evidence="14" type="ORF">MARU1_002973</name>
</gene>
<feature type="compositionally biased region" description="Basic and acidic residues" evidence="11">
    <location>
        <begin position="95"/>
        <end position="118"/>
    </location>
</feature>
<keyword evidence="6" id="KW-0445">Lipid transport</keyword>
<dbReference type="Pfam" id="PF06881">
    <property type="entry name" value="Elongin_A"/>
    <property type="match status" value="1"/>
</dbReference>
<dbReference type="HAMAP" id="MF_03105">
    <property type="entry name" value="Mdm34"/>
    <property type="match status" value="1"/>
</dbReference>
<dbReference type="PROSITE" id="PS51847">
    <property type="entry name" value="SMP"/>
    <property type="match status" value="1"/>
</dbReference>
<comment type="subunit">
    <text evidence="10">Component of the ER-mitochondria encounter structure (ERMES) or MDM complex, composed of MMM1, MDM10, MDM12 and MDM34.</text>
</comment>
<keyword evidence="9 10" id="KW-0472">Membrane</keyword>
<evidence type="ECO:0000256" key="9">
    <source>
        <dbReference type="ARBA" id="ARBA00023136"/>
    </source>
</evidence>
<dbReference type="GO" id="GO:0006368">
    <property type="term" value="P:transcription elongation by RNA polymerase II"/>
    <property type="evidence" value="ECO:0007669"/>
    <property type="project" value="InterPro"/>
</dbReference>
<comment type="domain">
    <text evidence="10">Lacks alpha-helical transmembrane segments, suggesting that it resides in the membrane via beta-sheet conformations similar to those predicted for other outer membrane proteins and porin.</text>
</comment>
<dbReference type="Pfam" id="PF00566">
    <property type="entry name" value="RabGAP-TBC"/>
    <property type="match status" value="1"/>
</dbReference>
<evidence type="ECO:0000313" key="14">
    <source>
        <dbReference type="EMBL" id="WFD16929.1"/>
    </source>
</evidence>
<dbReference type="AlphaFoldDB" id="A0AAJ6CKT2"/>
<keyword evidence="2" id="KW-0813">Transport</keyword>
<keyword evidence="3 10" id="KW-1134">Transmembrane beta strand</keyword>
<dbReference type="InterPro" id="IPR035969">
    <property type="entry name" value="Rab-GAP_TBC_sf"/>
</dbReference>
<dbReference type="InterPro" id="IPR058825">
    <property type="entry name" value="MDM34_N"/>
</dbReference>
<comment type="subcellular location">
    <subcellularLocation>
        <location evidence="1">Membrane</location>
    </subcellularLocation>
    <subcellularLocation>
        <location evidence="10">Mitochondrion outer membrane</location>
        <topology evidence="10">Multi-pass membrane protein</topology>
    </subcellularLocation>
    <text evidence="10">The ERMES/MDM complex localizes to a few discrete foci (around 10 per single cell), that represent mitochondria-endoplasmic reticulum junctions. These foci are often found next to mtDNA nucleoids.</text>
</comment>
<reference evidence="14 15" key="1">
    <citation type="submission" date="2023-03" db="EMBL/GenBank/DDBJ databases">
        <title>Mating type loci evolution in Malassezia.</title>
        <authorList>
            <person name="Coelho M.A."/>
        </authorList>
    </citation>
    <scope>NUCLEOTIDE SEQUENCE [LARGE SCALE GENOMIC DNA]</scope>
    <source>
        <strain evidence="14 15">CBS 13387</strain>
    </source>
</reference>
<dbReference type="Gene3D" id="1.10.472.80">
    <property type="entry name" value="Ypt/Rab-GAP domain of gyp1p, domain 3"/>
    <property type="match status" value="1"/>
</dbReference>
<protein>
    <recommendedName>
        <fullName evidence="10">Mitochondrial distribution and morphology protein 34</fullName>
    </recommendedName>
</protein>
<evidence type="ECO:0000256" key="6">
    <source>
        <dbReference type="ARBA" id="ARBA00023055"/>
    </source>
</evidence>
<evidence type="ECO:0000256" key="5">
    <source>
        <dbReference type="ARBA" id="ARBA00022787"/>
    </source>
</evidence>
<dbReference type="CDD" id="cd21673">
    <property type="entry name" value="SMP_Mdm34"/>
    <property type="match status" value="1"/>
</dbReference>
<evidence type="ECO:0000256" key="7">
    <source>
        <dbReference type="ARBA" id="ARBA00023121"/>
    </source>
</evidence>
<comment type="similarity">
    <text evidence="10">Belongs to the MDM34 family.</text>
</comment>
<feature type="compositionally biased region" description="Pro residues" evidence="11">
    <location>
        <begin position="727"/>
        <end position="736"/>
    </location>
</feature>
<feature type="domain" description="Rab-GAP TBC" evidence="12">
    <location>
        <begin position="153"/>
        <end position="340"/>
    </location>
</feature>
<evidence type="ECO:0000256" key="3">
    <source>
        <dbReference type="ARBA" id="ARBA00022452"/>
    </source>
</evidence>
<keyword evidence="8 10" id="KW-0496">Mitochondrion</keyword>
<keyword evidence="7" id="KW-0446">Lipid-binding</keyword>
<evidence type="ECO:0000259" key="13">
    <source>
        <dbReference type="PROSITE" id="PS51847"/>
    </source>
</evidence>
<dbReference type="PANTHER" id="PTHR28185">
    <property type="entry name" value="MITOCHONDRIAL DISTRIBUTION AND MORPHOLOGY PROTEIN 34"/>
    <property type="match status" value="1"/>
</dbReference>
<evidence type="ECO:0000256" key="1">
    <source>
        <dbReference type="ARBA" id="ARBA00004370"/>
    </source>
</evidence>
<dbReference type="InterPro" id="IPR031468">
    <property type="entry name" value="SMP_LBD"/>
</dbReference>
<dbReference type="Gene3D" id="1.10.10.750">
    <property type="entry name" value="Ypt/Rab-GAP domain of gyp1p, domain 1"/>
    <property type="match status" value="1"/>
</dbReference>
<dbReference type="GO" id="GO:0070449">
    <property type="term" value="C:elongin complex"/>
    <property type="evidence" value="ECO:0007669"/>
    <property type="project" value="InterPro"/>
</dbReference>
<organism evidence="14 15">
    <name type="scientific">Malassezia arunalokei</name>
    <dbReference type="NCBI Taxonomy" id="1514897"/>
    <lineage>
        <taxon>Eukaryota</taxon>
        <taxon>Fungi</taxon>
        <taxon>Dikarya</taxon>
        <taxon>Basidiomycota</taxon>
        <taxon>Ustilaginomycotina</taxon>
        <taxon>Malasseziomycetes</taxon>
        <taxon>Malasseziales</taxon>
        <taxon>Malasseziaceae</taxon>
        <taxon>Malassezia</taxon>
    </lineage>
</organism>
<dbReference type="InterPro" id="IPR000195">
    <property type="entry name" value="Rab-GAP-TBC_dom"/>
</dbReference>
<dbReference type="GO" id="GO:0007005">
    <property type="term" value="P:mitochondrion organization"/>
    <property type="evidence" value="ECO:0007669"/>
    <property type="project" value="InterPro"/>
</dbReference>
<dbReference type="Gene3D" id="6.10.250.3180">
    <property type="match status" value="1"/>
</dbReference>
<evidence type="ECO:0000256" key="2">
    <source>
        <dbReference type="ARBA" id="ARBA00022448"/>
    </source>
</evidence>
<feature type="region of interest" description="Disordered" evidence="11">
    <location>
        <begin position="720"/>
        <end position="757"/>
    </location>
</feature>
<feature type="region of interest" description="Disordered" evidence="11">
    <location>
        <begin position="86"/>
        <end position="123"/>
    </location>
</feature>
<feature type="domain" description="SMP-LTD" evidence="13">
    <location>
        <begin position="518"/>
        <end position="714"/>
    </location>
</feature>
<accession>A0AAJ6CKT2</accession>
<evidence type="ECO:0000256" key="11">
    <source>
        <dbReference type="SAM" id="MobiDB-lite"/>
    </source>
</evidence>
<dbReference type="GO" id="GO:0015914">
    <property type="term" value="P:phospholipid transport"/>
    <property type="evidence" value="ECO:0007669"/>
    <property type="project" value="TreeGrafter"/>
</dbReference>
<feature type="region of interest" description="Disordered" evidence="11">
    <location>
        <begin position="788"/>
        <end position="862"/>
    </location>
</feature>
<dbReference type="GO" id="GO:1990456">
    <property type="term" value="P:mitochondrion-endoplasmic reticulum membrane tethering"/>
    <property type="evidence" value="ECO:0007669"/>
    <property type="project" value="TreeGrafter"/>
</dbReference>
<dbReference type="PROSITE" id="PS50086">
    <property type="entry name" value="TBC_RABGAP"/>
    <property type="match status" value="1"/>
</dbReference>
<name>A0AAJ6CKT2_9BASI</name>
<evidence type="ECO:0000256" key="10">
    <source>
        <dbReference type="HAMAP-Rule" id="MF_03105"/>
    </source>
</evidence>
<sequence length="862" mass="97038">MADSAYIRDTYAYYARTGVPHDGIAEGVEHTRYKQDVPPWECVDPRTTPPPALHVDRYGFFDTPKQPSCIVLARHVYAHRRMLQRTRKARTPKSHVREPSADHVKTMHDDRASSYQRRESRRTRKWHGMLNESERCIEPGVSHHLLQRRVFKGIPDDLRGLAWYALSAQHSNHDPRLLSLTDYLQHASASDVQIDLDIPRTVRGHKSFHTRYGRGQCDLFCVLHAMSLMCAECGYCQGMGPLAAMLLMHMPASHVLRVMRRMHDVYGFHELFRPGFPGLRAEFYVLSQLLDALVPRMAQALVQAGLAPSAYATRWLLTVFHDALPHATQLRVWDIFMACGRDALLVVAVGLLRALDMERYASRTNDMLEFLWSPFLPEDDDALLAWVQHTLQSRRVQTFILRHISTPLLQQCKPEQLRTIEEASPHLLEHTDELWHRACLRDFSELRKAQQDGTLEAPPSWRALYMTKQQQTEEAKALATARIKGRYAEHSAQKDAKKLVVSNSGEPQSRGWRGAWCMSFNFAWPQFSPEFYQYAMETLTMALNRGQKPKSIVGDIIVKELHMGTTPPELEILEIGDLSRERFRGIFRFVYSGDAYLEFSTGVQANPLARGSDEPSFFRASSTARGMLFAASPLTVPMRVRLSEVKLRAIVVLVVSRNKGITLVFKNDPLESVKVSSTFDGVGVIQRYLQEEIEGQLREMFRDDLPSIIHRLSQDWLCADMDDKATPPHPTPPPAQPVDHERPSAPSSMDSGAWPIDDTADVPLSVLALEEATPSTHSPHLAKLAATSQGSRGLKDLVQPSSAQGSSFARTFHTTSRVRVPHTLSSPTSLSMPATPTRPNSSLYTPPASCGTAHDAGSSRTA</sequence>
<keyword evidence="4 10" id="KW-0812">Transmembrane</keyword>
<dbReference type="InterPro" id="IPR010684">
    <property type="entry name" value="RNA_pol_II_trans_fac_SIII_A"/>
</dbReference>
<dbReference type="GO" id="GO:0032865">
    <property type="term" value="C:ERMES complex"/>
    <property type="evidence" value="ECO:0007669"/>
    <property type="project" value="UniProtKB-UniRule"/>
</dbReference>